<dbReference type="Proteomes" id="UP000030848">
    <property type="component" value="Unassembled WGS sequence"/>
</dbReference>
<dbReference type="Gene3D" id="1.10.490.10">
    <property type="entry name" value="Globins"/>
    <property type="match status" value="1"/>
</dbReference>
<dbReference type="SUPFAM" id="SSF46458">
    <property type="entry name" value="Globin-like"/>
    <property type="match status" value="1"/>
</dbReference>
<sequence>MTTAPAGYTYDEQLPASPVTEQDLTELLADVMWTDADARALRRAGEILAPQASDILDVWYDFIGSTPHLISVFRGPDGKPDQEYLERVRARFERWITDLCTRGFDYRWLAYQEEIGLRHTPAKKNLTDGVQSPSTYVPMRHLVALLVPITMTIREFLQRGESNPNEVEAMHQAWFKAATVSVTLWTRPYAAELW</sequence>
<dbReference type="EMBL" id="JRZE01000006">
    <property type="protein sequence ID" value="KHF42948.1"/>
    <property type="molecule type" value="Genomic_DNA"/>
</dbReference>
<dbReference type="InterPro" id="IPR012292">
    <property type="entry name" value="Globin/Proto"/>
</dbReference>
<dbReference type="AlphaFoldDB" id="A0A837D7Z5"/>
<dbReference type="CDD" id="cd12124">
    <property type="entry name" value="Pgbs"/>
    <property type="match status" value="1"/>
</dbReference>
<protein>
    <recommendedName>
        <fullName evidence="1">Globin-sensor domain-containing protein</fullName>
    </recommendedName>
</protein>
<organism evidence="2 3">
    <name type="scientific">Saccharomonospora viridis</name>
    <dbReference type="NCBI Taxonomy" id="1852"/>
    <lineage>
        <taxon>Bacteria</taxon>
        <taxon>Bacillati</taxon>
        <taxon>Actinomycetota</taxon>
        <taxon>Actinomycetes</taxon>
        <taxon>Pseudonocardiales</taxon>
        <taxon>Pseudonocardiaceae</taxon>
        <taxon>Saccharomonospora</taxon>
    </lineage>
</organism>
<gene>
    <name evidence="2" type="ORF">MINT15_31500</name>
</gene>
<dbReference type="OrthoDB" id="9780134at2"/>
<name>A0A837D7Z5_9PSEU</name>
<comment type="caution">
    <text evidence="2">The sequence shown here is derived from an EMBL/GenBank/DDBJ whole genome shotgun (WGS) entry which is preliminary data.</text>
</comment>
<reference evidence="2 3" key="1">
    <citation type="submission" date="2014-10" db="EMBL/GenBank/DDBJ databases">
        <title>Genome sequence of Micropolyspora internatus JCM3315.</title>
        <authorList>
            <person name="Shin S.-K."/>
            <person name="Yi H."/>
        </authorList>
    </citation>
    <scope>NUCLEOTIDE SEQUENCE [LARGE SCALE GENOMIC DNA]</scope>
    <source>
        <strain evidence="2 3">JCM 3315</strain>
    </source>
</reference>
<evidence type="ECO:0000259" key="1">
    <source>
        <dbReference type="Pfam" id="PF11563"/>
    </source>
</evidence>
<proteinExistence type="predicted"/>
<dbReference type="GO" id="GO:0020037">
    <property type="term" value="F:heme binding"/>
    <property type="evidence" value="ECO:0007669"/>
    <property type="project" value="InterPro"/>
</dbReference>
<dbReference type="RefSeq" id="WP_037311932.1">
    <property type="nucleotide sequence ID" value="NZ_CALJZO010000116.1"/>
</dbReference>
<dbReference type="InterPro" id="IPR009050">
    <property type="entry name" value="Globin-like_sf"/>
</dbReference>
<dbReference type="GO" id="GO:0019825">
    <property type="term" value="F:oxygen binding"/>
    <property type="evidence" value="ECO:0007669"/>
    <property type="project" value="InterPro"/>
</dbReference>
<evidence type="ECO:0000313" key="3">
    <source>
        <dbReference type="Proteomes" id="UP000030848"/>
    </source>
</evidence>
<feature type="domain" description="Globin-sensor" evidence="1">
    <location>
        <begin position="21"/>
        <end position="192"/>
    </location>
</feature>
<dbReference type="InterPro" id="IPR044398">
    <property type="entry name" value="Globin-sensor_dom"/>
</dbReference>
<dbReference type="InterPro" id="IPR012102">
    <property type="entry name" value="Protoglobin"/>
</dbReference>
<dbReference type="Pfam" id="PF11563">
    <property type="entry name" value="Protoglobin"/>
    <property type="match status" value="1"/>
</dbReference>
<evidence type="ECO:0000313" key="2">
    <source>
        <dbReference type="EMBL" id="KHF42948.1"/>
    </source>
</evidence>
<accession>A0A837D7Z5</accession>